<feature type="transmembrane region" description="Helical" evidence="2">
    <location>
        <begin position="105"/>
        <end position="131"/>
    </location>
</feature>
<dbReference type="AlphaFoldDB" id="A0AAE0BMG2"/>
<gene>
    <name evidence="3" type="ORF">CYMTET_50770</name>
</gene>
<proteinExistence type="predicted"/>
<dbReference type="EMBL" id="LGRX02033969">
    <property type="protein sequence ID" value="KAK3239291.1"/>
    <property type="molecule type" value="Genomic_DNA"/>
</dbReference>
<feature type="compositionally biased region" description="Low complexity" evidence="1">
    <location>
        <begin position="151"/>
        <end position="162"/>
    </location>
</feature>
<evidence type="ECO:0008006" key="5">
    <source>
        <dbReference type="Google" id="ProtNLM"/>
    </source>
</evidence>
<protein>
    <recommendedName>
        <fullName evidence="5">DUF4605 domain-containing protein</fullName>
    </recommendedName>
</protein>
<evidence type="ECO:0000256" key="1">
    <source>
        <dbReference type="SAM" id="MobiDB-lite"/>
    </source>
</evidence>
<keyword evidence="4" id="KW-1185">Reference proteome</keyword>
<keyword evidence="2" id="KW-0472">Membrane</keyword>
<sequence length="222" mass="22931">MVLIIDGELVPDDDPRAVASRHRMQYPNNSQSQQQEASNASSMHTGASNRRSRAAPSGTGAGAPNLQFNWNAPALRFVPPRTGEQAFLGLSDVEFFGVHVQTKHIAIVLLSVFVFGLRGLLVGVLIVFFMFSQQGAGSQTQQATGVGGTTGFSSGSGSAEGSDQNAGYDHEPSASARADGGAGGSDALSGYFSRPLPGRGPTTPAPRNTFGGGGRGHRLGSS</sequence>
<name>A0AAE0BMG2_9CHLO</name>
<feature type="compositionally biased region" description="Low complexity" evidence="1">
    <location>
        <begin position="28"/>
        <end position="42"/>
    </location>
</feature>
<feature type="region of interest" description="Disordered" evidence="1">
    <location>
        <begin position="139"/>
        <end position="222"/>
    </location>
</feature>
<keyword evidence="2" id="KW-0812">Transmembrane</keyword>
<comment type="caution">
    <text evidence="3">The sequence shown here is derived from an EMBL/GenBank/DDBJ whole genome shotgun (WGS) entry which is preliminary data.</text>
</comment>
<evidence type="ECO:0000313" key="3">
    <source>
        <dbReference type="EMBL" id="KAK3239291.1"/>
    </source>
</evidence>
<evidence type="ECO:0000256" key="2">
    <source>
        <dbReference type="SAM" id="Phobius"/>
    </source>
</evidence>
<evidence type="ECO:0000313" key="4">
    <source>
        <dbReference type="Proteomes" id="UP001190700"/>
    </source>
</evidence>
<feature type="region of interest" description="Disordered" evidence="1">
    <location>
        <begin position="25"/>
        <end position="65"/>
    </location>
</feature>
<keyword evidence="2" id="KW-1133">Transmembrane helix</keyword>
<dbReference type="Proteomes" id="UP001190700">
    <property type="component" value="Unassembled WGS sequence"/>
</dbReference>
<organism evidence="3 4">
    <name type="scientific">Cymbomonas tetramitiformis</name>
    <dbReference type="NCBI Taxonomy" id="36881"/>
    <lineage>
        <taxon>Eukaryota</taxon>
        <taxon>Viridiplantae</taxon>
        <taxon>Chlorophyta</taxon>
        <taxon>Pyramimonadophyceae</taxon>
        <taxon>Pyramimonadales</taxon>
        <taxon>Pyramimonadaceae</taxon>
        <taxon>Cymbomonas</taxon>
    </lineage>
</organism>
<feature type="compositionally biased region" description="Low complexity" evidence="1">
    <location>
        <begin position="173"/>
        <end position="190"/>
    </location>
</feature>
<accession>A0AAE0BMG2</accession>
<reference evidence="3 4" key="1">
    <citation type="journal article" date="2015" name="Genome Biol. Evol.">
        <title>Comparative Genomics of a Bacterivorous Green Alga Reveals Evolutionary Causalities and Consequences of Phago-Mixotrophic Mode of Nutrition.</title>
        <authorList>
            <person name="Burns J.A."/>
            <person name="Paasch A."/>
            <person name="Narechania A."/>
            <person name="Kim E."/>
        </authorList>
    </citation>
    <scope>NUCLEOTIDE SEQUENCE [LARGE SCALE GENOMIC DNA]</scope>
    <source>
        <strain evidence="3 4">PLY_AMNH</strain>
    </source>
</reference>